<proteinExistence type="predicted"/>
<accession>A0A0E9T6T4</accession>
<reference evidence="1" key="1">
    <citation type="submission" date="2014-11" db="EMBL/GenBank/DDBJ databases">
        <authorList>
            <person name="Amaro Gonzalez C."/>
        </authorList>
    </citation>
    <scope>NUCLEOTIDE SEQUENCE</scope>
</reference>
<dbReference type="EMBL" id="GBXM01060164">
    <property type="protein sequence ID" value="JAH48413.1"/>
    <property type="molecule type" value="Transcribed_RNA"/>
</dbReference>
<organism evidence="1">
    <name type="scientific">Anguilla anguilla</name>
    <name type="common">European freshwater eel</name>
    <name type="synonym">Muraena anguilla</name>
    <dbReference type="NCBI Taxonomy" id="7936"/>
    <lineage>
        <taxon>Eukaryota</taxon>
        <taxon>Metazoa</taxon>
        <taxon>Chordata</taxon>
        <taxon>Craniata</taxon>
        <taxon>Vertebrata</taxon>
        <taxon>Euteleostomi</taxon>
        <taxon>Actinopterygii</taxon>
        <taxon>Neopterygii</taxon>
        <taxon>Teleostei</taxon>
        <taxon>Anguilliformes</taxon>
        <taxon>Anguillidae</taxon>
        <taxon>Anguilla</taxon>
    </lineage>
</organism>
<evidence type="ECO:0000313" key="1">
    <source>
        <dbReference type="EMBL" id="JAH48413.1"/>
    </source>
</evidence>
<name>A0A0E9T6T4_ANGAN</name>
<sequence>MVGAAPTLARTPVAATAAVPAL</sequence>
<reference evidence="1" key="2">
    <citation type="journal article" date="2015" name="Fish Shellfish Immunol.">
        <title>Early steps in the European eel (Anguilla anguilla)-Vibrio vulnificus interaction in the gills: Role of the RtxA13 toxin.</title>
        <authorList>
            <person name="Callol A."/>
            <person name="Pajuelo D."/>
            <person name="Ebbesson L."/>
            <person name="Teles M."/>
            <person name="MacKenzie S."/>
            <person name="Amaro C."/>
        </authorList>
    </citation>
    <scope>NUCLEOTIDE SEQUENCE</scope>
</reference>
<dbReference type="AlphaFoldDB" id="A0A0E9T6T4"/>
<protein>
    <submittedName>
        <fullName evidence="1">Uncharacterized protein</fullName>
    </submittedName>
</protein>